<keyword evidence="1" id="KW-0812">Transmembrane</keyword>
<accession>A0A919VNB1</accession>
<organism evidence="2 3">
    <name type="scientific">Winogradskya consettensis</name>
    <dbReference type="NCBI Taxonomy" id="113560"/>
    <lineage>
        <taxon>Bacteria</taxon>
        <taxon>Bacillati</taxon>
        <taxon>Actinomycetota</taxon>
        <taxon>Actinomycetes</taxon>
        <taxon>Micromonosporales</taxon>
        <taxon>Micromonosporaceae</taxon>
        <taxon>Winogradskya</taxon>
    </lineage>
</organism>
<keyword evidence="1" id="KW-1133">Transmembrane helix</keyword>
<comment type="caution">
    <text evidence="2">The sequence shown here is derived from an EMBL/GenBank/DDBJ whole genome shotgun (WGS) entry which is preliminary data.</text>
</comment>
<reference evidence="2" key="1">
    <citation type="submission" date="2021-03" db="EMBL/GenBank/DDBJ databases">
        <title>Whole genome shotgun sequence of Actinoplanes consettensis NBRC 14913.</title>
        <authorList>
            <person name="Komaki H."/>
            <person name="Tamura T."/>
        </authorList>
    </citation>
    <scope>NUCLEOTIDE SEQUENCE</scope>
    <source>
        <strain evidence="2">NBRC 14913</strain>
    </source>
</reference>
<gene>
    <name evidence="2" type="ORF">Aco04nite_16770</name>
</gene>
<dbReference type="Proteomes" id="UP000680865">
    <property type="component" value="Unassembled WGS sequence"/>
</dbReference>
<evidence type="ECO:0000313" key="2">
    <source>
        <dbReference type="EMBL" id="GIM69745.1"/>
    </source>
</evidence>
<proteinExistence type="predicted"/>
<sequence>MQPASAPMNHEVDAAVVLSGQFDPRPYPFPYLAVVANLGTSGSMLSVLMTAVGMLKEHGWELVSVANTGGTVLQLTAFLKRA</sequence>
<keyword evidence="1" id="KW-0472">Membrane</keyword>
<dbReference type="EMBL" id="BOQP01000007">
    <property type="protein sequence ID" value="GIM69745.1"/>
    <property type="molecule type" value="Genomic_DNA"/>
</dbReference>
<protein>
    <submittedName>
        <fullName evidence="2">Uncharacterized protein</fullName>
    </submittedName>
</protein>
<name>A0A919VNB1_9ACTN</name>
<dbReference type="RefSeq" id="WP_203840672.1">
    <property type="nucleotide sequence ID" value="NZ_BAAATW010000005.1"/>
</dbReference>
<keyword evidence="3" id="KW-1185">Reference proteome</keyword>
<feature type="transmembrane region" description="Helical" evidence="1">
    <location>
        <begin position="29"/>
        <end position="52"/>
    </location>
</feature>
<evidence type="ECO:0000313" key="3">
    <source>
        <dbReference type="Proteomes" id="UP000680865"/>
    </source>
</evidence>
<dbReference type="AlphaFoldDB" id="A0A919VNB1"/>
<evidence type="ECO:0000256" key="1">
    <source>
        <dbReference type="SAM" id="Phobius"/>
    </source>
</evidence>